<keyword evidence="5 7" id="KW-0040">ANK repeat</keyword>
<evidence type="ECO:0000256" key="2">
    <source>
        <dbReference type="ARBA" id="ARBA00004496"/>
    </source>
</evidence>
<dbReference type="Proteomes" id="UP000727407">
    <property type="component" value="Unassembled WGS sequence"/>
</dbReference>
<keyword evidence="4" id="KW-0677">Repeat</keyword>
<dbReference type="SMART" id="SM00218">
    <property type="entry name" value="ZU5"/>
    <property type="match status" value="1"/>
</dbReference>
<evidence type="ECO:0000256" key="4">
    <source>
        <dbReference type="ARBA" id="ARBA00022737"/>
    </source>
</evidence>
<evidence type="ECO:0000256" key="7">
    <source>
        <dbReference type="PROSITE-ProRule" id="PRU00023"/>
    </source>
</evidence>
<dbReference type="PROSITE" id="PS51145">
    <property type="entry name" value="ZU5"/>
    <property type="match status" value="1"/>
</dbReference>
<dbReference type="PANTHER" id="PTHR24123:SF49">
    <property type="entry name" value="ANKYRIN-2-LIKE ISOFORM X1"/>
    <property type="match status" value="1"/>
</dbReference>
<name>A0A8J4T5S3_CLAMG</name>
<feature type="repeat" description="ANK" evidence="7">
    <location>
        <begin position="390"/>
        <end position="422"/>
    </location>
</feature>
<sequence length="1036" mass="114007">MASSCSSSPEGGSPPQQGRVRQKGNTALHIASLAGQKEVAKLLVKRGADVNSQSQNGFTPLYMAAQENHLDVVRYLLENGSNQSTATEDGFTPLAIALQQGHNQVVSLLLEKDTKGKVRLPALHIAARKDDTKSAALLLQNDHNADVQAKMMVNRTTESGFTPLHIAAHYGNVNVSTLLLNRGAAVDFTARNGITPLHVASKRGNTNMVSLLLDRGALIDAKTRDGLTPLHCAARSGHDAAVEQLLEKGAPILARTKNGLSPLHMSAQGDHVECVKHLLQYSAPVDDVTLDYLTALHVSAHCGHYRVTKLLLDKRANPNARALNGFTPLHIACKKNRVKVMELLVKYGASIQAITENGYTPLHIAARKNELQVAKALLQKGAEPGAATRQLMTPLHLAAQEGHDDMAALLLNHGAIVNAVAKNGLTPLHLAAQEDRVNVAEILVKHGANLDHQTKNGYTPLHQAAQQGNTHIINVLLQHGAKPNAVTMNGNTALSIAKRLGYISVVDTLKVVTEEIITMTTTVTEKHKLNVPETMTEVLDVSDEEGEDTMTGDGGEYLRAEDLRELGDDSLSGQFPDGMSYFSHNLDRAHYTSPHLGYQRDGVLIEDMITSHQVSALSRKHEKESYRLSWGAEHLDNVVLTNTLLQKLHLPTAPPPLNEGESLVSRILQLGPPGTKFLGPVIVEIPHFAALRGSERELVVLRSETGESWREHHCEHTEEELNQILNGMDEELDSPEELEKKRICRIITRDFPQFFAIVSRIRQDSHLIGPEGGVLSSSLVPQVQAVFPEGALTKRIRVGLQAQPIGAEVVKRILGNKATFSPIVTLEPRRRKFHKPITMTIPIPKTSSNQGGSSSVLGETPTLRLLFWLIDCRQSQESVTFCTQLYRETICVPYMAKFVIFAKTLDPIEARLRCFCMTDDKMDKTLEQQENFTEVARSRDVEVLEGKPIYADCFGNLIPLTKSGQHHVFSFYAFKENRLALFIKIRDSAQEPCGRLSFTKEPRTYRSLNLNAICNLNITLPVYSKESDSDQDADEE</sequence>
<evidence type="ECO:0000256" key="6">
    <source>
        <dbReference type="ARBA" id="ARBA00023136"/>
    </source>
</evidence>
<accession>A0A8J4T5S3</accession>
<feature type="repeat" description="ANK" evidence="7">
    <location>
        <begin position="89"/>
        <end position="112"/>
    </location>
</feature>
<protein>
    <submittedName>
        <fullName evidence="10">Ankyrin-2-like isoform X16</fullName>
    </submittedName>
</protein>
<feature type="repeat" description="ANK" evidence="7">
    <location>
        <begin position="357"/>
        <end position="389"/>
    </location>
</feature>
<evidence type="ECO:0000259" key="9">
    <source>
        <dbReference type="PROSITE" id="PS51145"/>
    </source>
</evidence>
<comment type="subcellular location">
    <subcellularLocation>
        <location evidence="2">Cytoplasm</location>
    </subcellularLocation>
    <subcellularLocation>
        <location evidence="1">Membrane</location>
    </subcellularLocation>
</comment>
<evidence type="ECO:0000256" key="3">
    <source>
        <dbReference type="ARBA" id="ARBA00022490"/>
    </source>
</evidence>
<keyword evidence="3" id="KW-0963">Cytoplasm</keyword>
<dbReference type="Pfam" id="PF00023">
    <property type="entry name" value="Ank"/>
    <property type="match status" value="2"/>
</dbReference>
<evidence type="ECO:0000256" key="5">
    <source>
        <dbReference type="ARBA" id="ARBA00023043"/>
    </source>
</evidence>
<dbReference type="GO" id="GO:0005737">
    <property type="term" value="C:cytoplasm"/>
    <property type="evidence" value="ECO:0007669"/>
    <property type="project" value="UniProtKB-SubCell"/>
</dbReference>
<evidence type="ECO:0000256" key="8">
    <source>
        <dbReference type="SAM" id="MobiDB-lite"/>
    </source>
</evidence>
<dbReference type="InterPro" id="IPR000906">
    <property type="entry name" value="ZU5_dom"/>
</dbReference>
<gene>
    <name evidence="10" type="ORF">DAT39_021358</name>
</gene>
<dbReference type="InterPro" id="IPR036770">
    <property type="entry name" value="Ankyrin_rpt-contain_sf"/>
</dbReference>
<dbReference type="Pfam" id="PF17809">
    <property type="entry name" value="UPA_2"/>
    <property type="match status" value="1"/>
</dbReference>
<feature type="repeat" description="ANK" evidence="7">
    <location>
        <begin position="324"/>
        <end position="356"/>
    </location>
</feature>
<feature type="repeat" description="ANK" evidence="7">
    <location>
        <begin position="56"/>
        <end position="88"/>
    </location>
</feature>
<dbReference type="Pfam" id="PF12796">
    <property type="entry name" value="Ank_2"/>
    <property type="match status" value="4"/>
</dbReference>
<feature type="repeat" description="ANK" evidence="7">
    <location>
        <begin position="291"/>
        <end position="323"/>
    </location>
</feature>
<dbReference type="InterPro" id="IPR040745">
    <property type="entry name" value="Ankyrin_UPA"/>
</dbReference>
<proteinExistence type="predicted"/>
<evidence type="ECO:0000256" key="1">
    <source>
        <dbReference type="ARBA" id="ARBA00004370"/>
    </source>
</evidence>
<evidence type="ECO:0000313" key="11">
    <source>
        <dbReference type="Proteomes" id="UP000727407"/>
    </source>
</evidence>
<comment type="caution">
    <text evidence="10">The sequence shown here is derived from an EMBL/GenBank/DDBJ whole genome shotgun (WGS) entry which is preliminary data.</text>
</comment>
<dbReference type="Pfam" id="PF00791">
    <property type="entry name" value="ZU5"/>
    <property type="match status" value="2"/>
</dbReference>
<feature type="repeat" description="ANK" evidence="7">
    <location>
        <begin position="423"/>
        <end position="455"/>
    </location>
</feature>
<keyword evidence="11" id="KW-1185">Reference proteome</keyword>
<dbReference type="GO" id="GO:0016020">
    <property type="term" value="C:membrane"/>
    <property type="evidence" value="ECO:0007669"/>
    <property type="project" value="UniProtKB-SubCell"/>
</dbReference>
<feature type="repeat" description="ANK" evidence="7">
    <location>
        <begin position="258"/>
        <end position="290"/>
    </location>
</feature>
<dbReference type="InterPro" id="IPR051165">
    <property type="entry name" value="Multifunctional_ANK_Repeat"/>
</dbReference>
<dbReference type="PROSITE" id="PS50297">
    <property type="entry name" value="ANK_REP_REGION"/>
    <property type="match status" value="13"/>
</dbReference>
<dbReference type="PRINTS" id="PR01415">
    <property type="entry name" value="ANKYRIN"/>
</dbReference>
<dbReference type="EMBL" id="QNUK01000890">
    <property type="protein sequence ID" value="KAF5888938.1"/>
    <property type="molecule type" value="Genomic_DNA"/>
</dbReference>
<feature type="region of interest" description="Disordered" evidence="8">
    <location>
        <begin position="1"/>
        <end position="23"/>
    </location>
</feature>
<dbReference type="PANTHER" id="PTHR24123">
    <property type="entry name" value="ANKYRIN REPEAT-CONTAINING"/>
    <property type="match status" value="1"/>
</dbReference>
<evidence type="ECO:0000313" key="10">
    <source>
        <dbReference type="EMBL" id="KAF5888938.1"/>
    </source>
</evidence>
<dbReference type="FunFam" id="1.25.40.20:FF:000001">
    <property type="entry name" value="Ankyrin-2 isoform 2"/>
    <property type="match status" value="1"/>
</dbReference>
<feature type="repeat" description="ANK" evidence="7">
    <location>
        <begin position="225"/>
        <end position="257"/>
    </location>
</feature>
<dbReference type="Gene3D" id="2.60.220.30">
    <property type="match status" value="2"/>
</dbReference>
<feature type="repeat" description="ANK" evidence="7">
    <location>
        <begin position="23"/>
        <end position="55"/>
    </location>
</feature>
<dbReference type="SUPFAM" id="SSF48403">
    <property type="entry name" value="Ankyrin repeat"/>
    <property type="match status" value="2"/>
</dbReference>
<reference evidence="10" key="1">
    <citation type="submission" date="2020-07" db="EMBL/GenBank/DDBJ databases">
        <title>Clarias magur genome sequencing, assembly and annotation.</title>
        <authorList>
            <person name="Kushwaha B."/>
            <person name="Kumar R."/>
            <person name="Das P."/>
            <person name="Joshi C.G."/>
            <person name="Kumar D."/>
            <person name="Nagpure N.S."/>
            <person name="Pandey M."/>
            <person name="Agarwal S."/>
            <person name="Srivastava S."/>
            <person name="Singh M."/>
            <person name="Sahoo L."/>
            <person name="Jayasankar P."/>
            <person name="Meher P.K."/>
            <person name="Koringa P.G."/>
            <person name="Iquebal M.A."/>
            <person name="Das S.P."/>
            <person name="Bit A."/>
            <person name="Patnaik S."/>
            <person name="Patel N."/>
            <person name="Shah T.M."/>
            <person name="Hinsu A."/>
            <person name="Jena J.K."/>
        </authorList>
    </citation>
    <scope>NUCLEOTIDE SEQUENCE</scope>
    <source>
        <strain evidence="10">CIFAMagur01</strain>
        <tissue evidence="10">Testis</tissue>
    </source>
</reference>
<dbReference type="AlphaFoldDB" id="A0A8J4T5S3"/>
<feature type="repeat" description="ANK" evidence="7">
    <location>
        <begin position="456"/>
        <end position="488"/>
    </location>
</feature>
<dbReference type="PROSITE" id="PS50088">
    <property type="entry name" value="ANK_REPEAT"/>
    <property type="match status" value="13"/>
</dbReference>
<dbReference type="FunFam" id="2.60.40.2660:FF:000001">
    <property type="entry name" value="Ankyrin-3 isoform 2"/>
    <property type="match status" value="1"/>
</dbReference>
<dbReference type="Gene3D" id="2.60.40.2660">
    <property type="match status" value="1"/>
</dbReference>
<dbReference type="OrthoDB" id="20872at2759"/>
<feature type="repeat" description="ANK" evidence="7">
    <location>
        <begin position="192"/>
        <end position="224"/>
    </location>
</feature>
<dbReference type="InterPro" id="IPR002110">
    <property type="entry name" value="Ankyrin_rpt"/>
</dbReference>
<feature type="non-terminal residue" evidence="10">
    <location>
        <position position="1036"/>
    </location>
</feature>
<dbReference type="FunFam" id="2.60.220.30:FF:000007">
    <property type="entry name" value="Ankyrin-2 isoform 2"/>
    <property type="match status" value="1"/>
</dbReference>
<feature type="repeat" description="ANK" evidence="7">
    <location>
        <begin position="159"/>
        <end position="191"/>
    </location>
</feature>
<dbReference type="Gene3D" id="1.25.40.20">
    <property type="entry name" value="Ankyrin repeat-containing domain"/>
    <property type="match status" value="5"/>
</dbReference>
<feature type="compositionally biased region" description="Low complexity" evidence="8">
    <location>
        <begin position="1"/>
        <end position="18"/>
    </location>
</feature>
<dbReference type="SMART" id="SM00248">
    <property type="entry name" value="ANK"/>
    <property type="match status" value="14"/>
</dbReference>
<organism evidence="10 11">
    <name type="scientific">Clarias magur</name>
    <name type="common">Asian catfish</name>
    <name type="synonym">Macropteronotus magur</name>
    <dbReference type="NCBI Taxonomy" id="1594786"/>
    <lineage>
        <taxon>Eukaryota</taxon>
        <taxon>Metazoa</taxon>
        <taxon>Chordata</taxon>
        <taxon>Craniata</taxon>
        <taxon>Vertebrata</taxon>
        <taxon>Euteleostomi</taxon>
        <taxon>Actinopterygii</taxon>
        <taxon>Neopterygii</taxon>
        <taxon>Teleostei</taxon>
        <taxon>Ostariophysi</taxon>
        <taxon>Siluriformes</taxon>
        <taxon>Clariidae</taxon>
        <taxon>Clarias</taxon>
    </lineage>
</organism>
<keyword evidence="6" id="KW-0472">Membrane</keyword>
<feature type="domain" description="ZU5" evidence="9">
    <location>
        <begin position="762"/>
        <end position="873"/>
    </location>
</feature>